<dbReference type="Gene3D" id="3.40.50.10140">
    <property type="entry name" value="Toll/interleukin-1 receptor homology (TIR) domain"/>
    <property type="match status" value="1"/>
</dbReference>
<protein>
    <recommendedName>
        <fullName evidence="1">TIR domain-containing protein</fullName>
    </recommendedName>
</protein>
<evidence type="ECO:0000259" key="1">
    <source>
        <dbReference type="PROSITE" id="PS50104"/>
    </source>
</evidence>
<accession>A0A5E6RM21</accession>
<dbReference type="SUPFAM" id="SSF52200">
    <property type="entry name" value="Toll/Interleukin receptor TIR domain"/>
    <property type="match status" value="1"/>
</dbReference>
<organism evidence="2 3">
    <name type="scientific">Pseudomonas fluorescens</name>
    <dbReference type="NCBI Taxonomy" id="294"/>
    <lineage>
        <taxon>Bacteria</taxon>
        <taxon>Pseudomonadati</taxon>
        <taxon>Pseudomonadota</taxon>
        <taxon>Gammaproteobacteria</taxon>
        <taxon>Pseudomonadales</taxon>
        <taxon>Pseudomonadaceae</taxon>
        <taxon>Pseudomonas</taxon>
    </lineage>
</organism>
<proteinExistence type="predicted"/>
<evidence type="ECO:0000313" key="2">
    <source>
        <dbReference type="EMBL" id="VVM69160.1"/>
    </source>
</evidence>
<dbReference type="RefSeq" id="WP_154946760.1">
    <property type="nucleotide sequence ID" value="NZ_CABVHB010000009.1"/>
</dbReference>
<dbReference type="EMBL" id="CABVHB010000009">
    <property type="protein sequence ID" value="VVM69160.1"/>
    <property type="molecule type" value="Genomic_DNA"/>
</dbReference>
<name>A0A5E6RM21_PSEFL</name>
<feature type="domain" description="TIR" evidence="1">
    <location>
        <begin position="1"/>
        <end position="146"/>
    </location>
</feature>
<dbReference type="PROSITE" id="PS50104">
    <property type="entry name" value="TIR"/>
    <property type="match status" value="1"/>
</dbReference>
<gene>
    <name evidence="2" type="ORF">PS673_01684</name>
</gene>
<evidence type="ECO:0000313" key="3">
    <source>
        <dbReference type="Proteomes" id="UP000344274"/>
    </source>
</evidence>
<dbReference type="SMART" id="SM00255">
    <property type="entry name" value="TIR"/>
    <property type="match status" value="1"/>
</dbReference>
<dbReference type="Pfam" id="PF13676">
    <property type="entry name" value="TIR_2"/>
    <property type="match status" value="1"/>
</dbReference>
<dbReference type="InterPro" id="IPR000157">
    <property type="entry name" value="TIR_dom"/>
</dbReference>
<dbReference type="GO" id="GO:0007165">
    <property type="term" value="P:signal transduction"/>
    <property type="evidence" value="ECO:0007669"/>
    <property type="project" value="InterPro"/>
</dbReference>
<reference evidence="2 3" key="1">
    <citation type="submission" date="2019-09" db="EMBL/GenBank/DDBJ databases">
        <authorList>
            <person name="Chandra G."/>
            <person name="Truman W A."/>
        </authorList>
    </citation>
    <scope>NUCLEOTIDE SEQUENCE [LARGE SCALE GENOMIC DNA]</scope>
    <source>
        <strain evidence="2">PS673</strain>
    </source>
</reference>
<dbReference type="InterPro" id="IPR035897">
    <property type="entry name" value="Toll_tir_struct_dom_sf"/>
</dbReference>
<sequence>MSKVFLSHNHADKPFTRRLASDLRQAGHSVWIDEAEINIGDSLIGKIREGLDEVDFVAAVLSEHSIGSVWVQRELEIASNREIEERRVVVLPLLVQKVALPGFLKGKFYADFTDPTSYKPMFDLLLRALGPATPVEKPADAEMEALRSELAVMKHALEDLSKQNKAHQHFSLMHKSPRLAEAVDRANQKFPNHAPINNTYAFEVGNTVVTLDYLLWGIGKAMRTGAHVLEVLLSMHNKWQEAHCMIEAYDDLLASYD</sequence>
<dbReference type="AlphaFoldDB" id="A0A5E6RM21"/>
<dbReference type="Proteomes" id="UP000344274">
    <property type="component" value="Unassembled WGS sequence"/>
</dbReference>